<proteinExistence type="predicted"/>
<sequence>PALFFVATDTNSHHRRLLASCIESLPDKGGQVAGPIEHSNGDTSTSVWIKKTSA</sequence>
<accession>A0A392U1V3</accession>
<evidence type="ECO:0000313" key="2">
    <source>
        <dbReference type="EMBL" id="MCI67359.1"/>
    </source>
</evidence>
<name>A0A392U1V3_9FABA</name>
<dbReference type="Proteomes" id="UP000265520">
    <property type="component" value="Unassembled WGS sequence"/>
</dbReference>
<evidence type="ECO:0000256" key="1">
    <source>
        <dbReference type="SAM" id="MobiDB-lite"/>
    </source>
</evidence>
<feature type="compositionally biased region" description="Polar residues" evidence="1">
    <location>
        <begin position="41"/>
        <end position="54"/>
    </location>
</feature>
<protein>
    <submittedName>
        <fullName evidence="2">Uncharacterized protein</fullName>
    </submittedName>
</protein>
<comment type="caution">
    <text evidence="2">The sequence shown here is derived from an EMBL/GenBank/DDBJ whole genome shotgun (WGS) entry which is preliminary data.</text>
</comment>
<evidence type="ECO:0000313" key="3">
    <source>
        <dbReference type="Proteomes" id="UP000265520"/>
    </source>
</evidence>
<organism evidence="2 3">
    <name type="scientific">Trifolium medium</name>
    <dbReference type="NCBI Taxonomy" id="97028"/>
    <lineage>
        <taxon>Eukaryota</taxon>
        <taxon>Viridiplantae</taxon>
        <taxon>Streptophyta</taxon>
        <taxon>Embryophyta</taxon>
        <taxon>Tracheophyta</taxon>
        <taxon>Spermatophyta</taxon>
        <taxon>Magnoliopsida</taxon>
        <taxon>eudicotyledons</taxon>
        <taxon>Gunneridae</taxon>
        <taxon>Pentapetalae</taxon>
        <taxon>rosids</taxon>
        <taxon>fabids</taxon>
        <taxon>Fabales</taxon>
        <taxon>Fabaceae</taxon>
        <taxon>Papilionoideae</taxon>
        <taxon>50 kb inversion clade</taxon>
        <taxon>NPAAA clade</taxon>
        <taxon>Hologalegina</taxon>
        <taxon>IRL clade</taxon>
        <taxon>Trifolieae</taxon>
        <taxon>Trifolium</taxon>
    </lineage>
</organism>
<feature type="non-terminal residue" evidence="2">
    <location>
        <position position="1"/>
    </location>
</feature>
<feature type="region of interest" description="Disordered" evidence="1">
    <location>
        <begin position="31"/>
        <end position="54"/>
    </location>
</feature>
<reference evidence="2 3" key="1">
    <citation type="journal article" date="2018" name="Front. Plant Sci.">
        <title>Red Clover (Trifolium pratense) and Zigzag Clover (T. medium) - A Picture of Genomic Similarities and Differences.</title>
        <authorList>
            <person name="Dluhosova J."/>
            <person name="Istvanek J."/>
            <person name="Nedelnik J."/>
            <person name="Repkova J."/>
        </authorList>
    </citation>
    <scope>NUCLEOTIDE SEQUENCE [LARGE SCALE GENOMIC DNA]</scope>
    <source>
        <strain evidence="3">cv. 10/8</strain>
        <tissue evidence="2">Leaf</tissue>
    </source>
</reference>
<dbReference type="AlphaFoldDB" id="A0A392U1V3"/>
<keyword evidence="3" id="KW-1185">Reference proteome</keyword>
<dbReference type="EMBL" id="LXQA010715382">
    <property type="protein sequence ID" value="MCI67359.1"/>
    <property type="molecule type" value="Genomic_DNA"/>
</dbReference>